<dbReference type="EMBL" id="FMTS01000001">
    <property type="protein sequence ID" value="SCW47624.1"/>
    <property type="molecule type" value="Genomic_DNA"/>
</dbReference>
<organism evidence="4 5">
    <name type="scientific">Asticcacaulis taihuensis</name>
    <dbReference type="NCBI Taxonomy" id="260084"/>
    <lineage>
        <taxon>Bacteria</taxon>
        <taxon>Pseudomonadati</taxon>
        <taxon>Pseudomonadota</taxon>
        <taxon>Alphaproteobacteria</taxon>
        <taxon>Caulobacterales</taxon>
        <taxon>Caulobacteraceae</taxon>
        <taxon>Asticcacaulis</taxon>
    </lineage>
</organism>
<protein>
    <submittedName>
        <fullName evidence="4">DNA processing protein</fullName>
    </submittedName>
</protein>
<dbReference type="PANTHER" id="PTHR43022:SF1">
    <property type="entry name" value="PROTEIN SMF"/>
    <property type="match status" value="1"/>
</dbReference>
<dbReference type="InterPro" id="IPR036388">
    <property type="entry name" value="WH-like_DNA-bd_sf"/>
</dbReference>
<dbReference type="PANTHER" id="PTHR43022">
    <property type="entry name" value="PROTEIN SMF"/>
    <property type="match status" value="1"/>
</dbReference>
<accession>A0A1G4QSK9</accession>
<evidence type="ECO:0000259" key="3">
    <source>
        <dbReference type="Pfam" id="PF17782"/>
    </source>
</evidence>
<dbReference type="STRING" id="260084.SAMN02927928_1494"/>
<dbReference type="InterPro" id="IPR057666">
    <property type="entry name" value="DrpA_SLOG"/>
</dbReference>
<dbReference type="RefSeq" id="WP_090645599.1">
    <property type="nucleotide sequence ID" value="NZ_CBCRYE010000001.1"/>
</dbReference>
<keyword evidence="5" id="KW-1185">Reference proteome</keyword>
<comment type="similarity">
    <text evidence="1">Belongs to the DprA/Smf family.</text>
</comment>
<dbReference type="Proteomes" id="UP000199150">
    <property type="component" value="Unassembled WGS sequence"/>
</dbReference>
<evidence type="ECO:0000313" key="5">
    <source>
        <dbReference type="Proteomes" id="UP000199150"/>
    </source>
</evidence>
<dbReference type="AlphaFoldDB" id="A0A1G4QSK9"/>
<evidence type="ECO:0000256" key="1">
    <source>
        <dbReference type="ARBA" id="ARBA00006525"/>
    </source>
</evidence>
<dbReference type="SUPFAM" id="SSF102405">
    <property type="entry name" value="MCP/YpsA-like"/>
    <property type="match status" value="1"/>
</dbReference>
<dbReference type="NCBIfam" id="TIGR00732">
    <property type="entry name" value="dprA"/>
    <property type="match status" value="1"/>
</dbReference>
<evidence type="ECO:0000259" key="2">
    <source>
        <dbReference type="Pfam" id="PF02481"/>
    </source>
</evidence>
<dbReference type="Gene3D" id="3.40.50.450">
    <property type="match status" value="1"/>
</dbReference>
<dbReference type="Pfam" id="PF02481">
    <property type="entry name" value="DNA_processg_A"/>
    <property type="match status" value="1"/>
</dbReference>
<sequence length="374" mass="39934">MGFDRIAAAADEPERIARLRLARTQRIGPVNFAQLMQRFGTAIRALEELPHVVRRTGGSLTPYPLAKLDEELARADAAGARLIVLGDADYPALLKQIDAAPPVLWTLGPLKPRQKAIGIVGARNASAAGQKIAQTLAHDLGEAGFHVISGLARGVDTRAHEMSVKTGTIGVLGGGVDDIYPPDNRGLYEQIRAHGLLVSESPVGHRATASDFPRRNRIISGLSLGTVVVEAELRSGSLITARLAAEQNREVFAVPGSPLDPRCRGTNDLLRQGANLCEGAEDIIRVLEAQMGFNAPEASEPDSALPEITLPPQSEDDIARVSRSLLDLVSETPVHRDDLLRLCGAQTWIGLAALSELEVAGRFTVSDGGFYSHS</sequence>
<feature type="domain" description="Smf/DprA SLOG" evidence="2">
    <location>
        <begin position="82"/>
        <end position="286"/>
    </location>
</feature>
<gene>
    <name evidence="4" type="ORF">SAMN02927928_1494</name>
</gene>
<proteinExistence type="inferred from homology"/>
<name>A0A1G4QSK9_9CAUL</name>
<reference evidence="5" key="1">
    <citation type="submission" date="2016-10" db="EMBL/GenBank/DDBJ databases">
        <authorList>
            <person name="Varghese N."/>
            <person name="Submissions S."/>
        </authorList>
    </citation>
    <scope>NUCLEOTIDE SEQUENCE [LARGE SCALE GENOMIC DNA]</scope>
    <source>
        <strain evidence="5">CGMCC 1.3431</strain>
    </source>
</reference>
<dbReference type="GO" id="GO:0009294">
    <property type="term" value="P:DNA-mediated transformation"/>
    <property type="evidence" value="ECO:0007669"/>
    <property type="project" value="InterPro"/>
</dbReference>
<dbReference type="Gene3D" id="1.10.10.10">
    <property type="entry name" value="Winged helix-like DNA-binding domain superfamily/Winged helix DNA-binding domain"/>
    <property type="match status" value="1"/>
</dbReference>
<dbReference type="OrthoDB" id="9785707at2"/>
<dbReference type="Pfam" id="PF21102">
    <property type="entry name" value="DprA_N"/>
    <property type="match status" value="1"/>
</dbReference>
<evidence type="ECO:0000313" key="4">
    <source>
        <dbReference type="EMBL" id="SCW47624.1"/>
    </source>
</evidence>
<feature type="domain" description="DprA winged helix" evidence="3">
    <location>
        <begin position="311"/>
        <end position="369"/>
    </location>
</feature>
<dbReference type="InterPro" id="IPR041614">
    <property type="entry name" value="DprA_WH"/>
</dbReference>
<dbReference type="InterPro" id="IPR003488">
    <property type="entry name" value="DprA"/>
</dbReference>
<dbReference type="Pfam" id="PF17782">
    <property type="entry name" value="WHD_DprA"/>
    <property type="match status" value="1"/>
</dbReference>